<keyword evidence="3" id="KW-1015">Disulfide bond</keyword>
<keyword evidence="5" id="KW-1133">Transmembrane helix</keyword>
<sequence length="406" mass="45922">MGYKTLCFGLTCILFAYFIYVPIPENIDEPWKVRIVDAVIKTTSLTAMLFENIGLMGYEKLFSTLVKLDYTQPISDENVTVMDTTFTDIPVRLYLPKRKSERQRPAVIFIHGGAFVLGSCSKCILWQAPLDLLNRLTANKLDAVVVGVDYRLAPQYQFPTPYEDVISVVKFFLEDKTLAEYGVDPTRICISGDSSGGTLAAGVVQQIQNDPEFKNKFKAQALIYPGLQLVDISMPSHQEYEHGPVLSRNMAIELGCLYLTNDKALSQAIRKNQHMPHGSGHLFKLVNWSTFLPEKYRKQHVYTEPVLGRLNTSFSILLDNRLSPLATNDSQLQNLPLTYVVTCQHDILRDDGLIYVSRLRNAGVKVSHDHIEDGVHGALSFMTLPVYLQLGIRIKDKYINWLEENL</sequence>
<keyword evidence="5" id="KW-0472">Membrane</keyword>
<dbReference type="Gene3D" id="3.40.50.1820">
    <property type="entry name" value="alpha/beta hydrolase"/>
    <property type="match status" value="1"/>
</dbReference>
<feature type="active site" evidence="4">
    <location>
        <position position="194"/>
    </location>
</feature>
<protein>
    <submittedName>
        <fullName evidence="8">Arylacetamide deacetylase-like 2 isoform X1</fullName>
    </submittedName>
</protein>
<organism evidence="7 8">
    <name type="scientific">Vicugna pacos</name>
    <name type="common">Alpaca</name>
    <name type="synonym">Lama pacos</name>
    <dbReference type="NCBI Taxonomy" id="30538"/>
    <lineage>
        <taxon>Eukaryota</taxon>
        <taxon>Metazoa</taxon>
        <taxon>Chordata</taxon>
        <taxon>Craniata</taxon>
        <taxon>Vertebrata</taxon>
        <taxon>Euteleostomi</taxon>
        <taxon>Mammalia</taxon>
        <taxon>Eutheria</taxon>
        <taxon>Laurasiatheria</taxon>
        <taxon>Artiodactyla</taxon>
        <taxon>Tylopoda</taxon>
        <taxon>Camelidae</taxon>
        <taxon>Vicugna</taxon>
    </lineage>
</organism>
<dbReference type="InterPro" id="IPR013094">
    <property type="entry name" value="AB_hydrolase_3"/>
</dbReference>
<evidence type="ECO:0000313" key="7">
    <source>
        <dbReference type="Proteomes" id="UP001652581"/>
    </source>
</evidence>
<keyword evidence="7" id="KW-1185">Reference proteome</keyword>
<dbReference type="PIRSF" id="PIRSF037251">
    <property type="entry name" value="Arylacetamide_deacetylase"/>
    <property type="match status" value="1"/>
</dbReference>
<dbReference type="RefSeq" id="XP_072815309.1">
    <property type="nucleotide sequence ID" value="XM_072959208.1"/>
</dbReference>
<dbReference type="SUPFAM" id="SSF53474">
    <property type="entry name" value="alpha/beta-Hydrolases"/>
    <property type="match status" value="1"/>
</dbReference>
<dbReference type="PANTHER" id="PTHR48081:SF28">
    <property type="entry name" value="ALPHA_BETA HYDROLASE FOLD-3 DOMAIN-CONTAINING PROTEIN"/>
    <property type="match status" value="1"/>
</dbReference>
<feature type="transmembrane region" description="Helical" evidence="5">
    <location>
        <begin position="6"/>
        <end position="23"/>
    </location>
</feature>
<gene>
    <name evidence="8" type="primary">AADACL2</name>
</gene>
<evidence type="ECO:0000256" key="3">
    <source>
        <dbReference type="ARBA" id="ARBA00023157"/>
    </source>
</evidence>
<keyword evidence="2" id="KW-0378">Hydrolase</keyword>
<evidence type="ECO:0000256" key="1">
    <source>
        <dbReference type="ARBA" id="ARBA00010515"/>
    </source>
</evidence>
<dbReference type="InterPro" id="IPR029058">
    <property type="entry name" value="AB_hydrolase_fold"/>
</dbReference>
<feature type="domain" description="Alpha/beta hydrolase fold-3" evidence="6">
    <location>
        <begin position="107"/>
        <end position="264"/>
    </location>
</feature>
<dbReference type="InterPro" id="IPR017157">
    <property type="entry name" value="Arylacetamide_deacetylase"/>
</dbReference>
<dbReference type="PROSITE" id="PS01174">
    <property type="entry name" value="LIPASE_GDXG_SER"/>
    <property type="match status" value="1"/>
</dbReference>
<dbReference type="PANTHER" id="PTHR48081">
    <property type="entry name" value="AB HYDROLASE SUPERFAMILY PROTEIN C4A8.06C"/>
    <property type="match status" value="1"/>
</dbReference>
<proteinExistence type="inferred from homology"/>
<evidence type="ECO:0000313" key="8">
    <source>
        <dbReference type="RefSeq" id="XP_072815309.1"/>
    </source>
</evidence>
<keyword evidence="5" id="KW-0812">Transmembrane</keyword>
<dbReference type="Pfam" id="PF07859">
    <property type="entry name" value="Abhydrolase_3"/>
    <property type="match status" value="2"/>
</dbReference>
<evidence type="ECO:0000256" key="2">
    <source>
        <dbReference type="ARBA" id="ARBA00022801"/>
    </source>
</evidence>
<evidence type="ECO:0000256" key="5">
    <source>
        <dbReference type="SAM" id="Phobius"/>
    </source>
</evidence>
<comment type="similarity">
    <text evidence="1">Belongs to the 'GDXG' lipolytic enzyme family.</text>
</comment>
<reference evidence="8" key="2">
    <citation type="submission" date="2025-08" db="UniProtKB">
        <authorList>
            <consortium name="RefSeq"/>
        </authorList>
    </citation>
    <scope>IDENTIFICATION</scope>
</reference>
<dbReference type="InterPro" id="IPR050300">
    <property type="entry name" value="GDXG_lipolytic_enzyme"/>
</dbReference>
<dbReference type="Proteomes" id="UP001652581">
    <property type="component" value="Chromosome 1"/>
</dbReference>
<evidence type="ECO:0000256" key="4">
    <source>
        <dbReference type="PROSITE-ProRule" id="PRU10038"/>
    </source>
</evidence>
<name>A0ABM5D333_VICPA</name>
<feature type="domain" description="Alpha/beta hydrolase fold-3" evidence="6">
    <location>
        <begin position="319"/>
        <end position="378"/>
    </location>
</feature>
<dbReference type="InterPro" id="IPR033140">
    <property type="entry name" value="Lipase_GDXG_put_SER_AS"/>
</dbReference>
<accession>A0ABM5D333</accession>
<reference evidence="7" key="1">
    <citation type="submission" date="2025-05" db="UniProtKB">
        <authorList>
            <consortium name="RefSeq"/>
        </authorList>
    </citation>
    <scope>NUCLEOTIDE SEQUENCE [LARGE SCALE GENOMIC DNA]</scope>
</reference>
<evidence type="ECO:0000259" key="6">
    <source>
        <dbReference type="Pfam" id="PF07859"/>
    </source>
</evidence>
<dbReference type="GeneID" id="102538574"/>